<evidence type="ECO:0000256" key="3">
    <source>
        <dbReference type="ARBA" id="ARBA00022801"/>
    </source>
</evidence>
<evidence type="ECO:0000259" key="6">
    <source>
        <dbReference type="PROSITE" id="PS51935"/>
    </source>
</evidence>
<evidence type="ECO:0000256" key="4">
    <source>
        <dbReference type="ARBA" id="ARBA00022807"/>
    </source>
</evidence>
<dbReference type="GO" id="GO:0006508">
    <property type="term" value="P:proteolysis"/>
    <property type="evidence" value="ECO:0007669"/>
    <property type="project" value="UniProtKB-KW"/>
</dbReference>
<dbReference type="Pfam" id="PF00877">
    <property type="entry name" value="NLPC_P60"/>
    <property type="match status" value="1"/>
</dbReference>
<dbReference type="RefSeq" id="WP_164512548.1">
    <property type="nucleotide sequence ID" value="NZ_AP019307.1"/>
</dbReference>
<accession>A0A3G9IF01</accession>
<dbReference type="GO" id="GO:0008234">
    <property type="term" value="F:cysteine-type peptidase activity"/>
    <property type="evidence" value="ECO:0007669"/>
    <property type="project" value="UniProtKB-KW"/>
</dbReference>
<keyword evidence="8" id="KW-1185">Reference proteome</keyword>
<dbReference type="AlphaFoldDB" id="A0A3G9IF01"/>
<evidence type="ECO:0000313" key="7">
    <source>
        <dbReference type="EMBL" id="BBH17507.1"/>
    </source>
</evidence>
<dbReference type="InterPro" id="IPR051794">
    <property type="entry name" value="PG_Endopeptidase_C40"/>
</dbReference>
<keyword evidence="2" id="KW-0645">Protease</keyword>
<dbReference type="PROSITE" id="PS51935">
    <property type="entry name" value="NLPC_P60"/>
    <property type="match status" value="1"/>
</dbReference>
<organism evidence="7 8">
    <name type="scientific">Nocardioides baekrokdamisoli</name>
    <dbReference type="NCBI Taxonomy" id="1804624"/>
    <lineage>
        <taxon>Bacteria</taxon>
        <taxon>Bacillati</taxon>
        <taxon>Actinomycetota</taxon>
        <taxon>Actinomycetes</taxon>
        <taxon>Propionibacteriales</taxon>
        <taxon>Nocardioidaceae</taxon>
        <taxon>Nocardioides</taxon>
    </lineage>
</organism>
<dbReference type="InterPro" id="IPR038765">
    <property type="entry name" value="Papain-like_cys_pep_sf"/>
</dbReference>
<feature type="domain" description="NlpC/P60" evidence="6">
    <location>
        <begin position="312"/>
        <end position="436"/>
    </location>
</feature>
<evidence type="ECO:0000313" key="8">
    <source>
        <dbReference type="Proteomes" id="UP000271573"/>
    </source>
</evidence>
<sequence>MTIDTTALVAGLQLVGCPNADAILEAVTQPPKLDLSIESASTLKLYLDDKDRALITSTAAIDRRCWAVLGGLHYELVGVKKVGSGISVTFEDAIPAALRRRTSPLAVPPGTVSRHGWFTRLAHEARVPHAVDNITELGKVDTVLERSSSGVITNSWDVLGDSAQAAITPWRRFSDGTQLVAGSDEWLTTLYKTPIAVNENSDGVQHIDFDLDAATPASKATIHVDTETVTYAAGQPIILEDCGPADGLWIVSSFKAAVTTNRGHATLTRGPHVLDEPTLRPGTIPNSRDSDSGDTDYLPGQTATDLGGVVDGAARARLVAFALRQVGKPYQWGATGPGGFDCSGLIAAAAAAAGKPVERPAAAQWIACEAAGATIPVAQALQIRGALLFRIVAGGPNHVAISLGNDLTVDARGPGYGVDVFTNAALQGWTGAALWV</sequence>
<dbReference type="PANTHER" id="PTHR47359:SF3">
    <property type="entry name" value="NLP_P60 DOMAIN-CONTAINING PROTEIN-RELATED"/>
    <property type="match status" value="1"/>
</dbReference>
<dbReference type="EMBL" id="AP019307">
    <property type="protein sequence ID" value="BBH17507.1"/>
    <property type="molecule type" value="Genomic_DNA"/>
</dbReference>
<name>A0A3G9IF01_9ACTN</name>
<comment type="similarity">
    <text evidence="1">Belongs to the peptidase C40 family.</text>
</comment>
<feature type="region of interest" description="Disordered" evidence="5">
    <location>
        <begin position="268"/>
        <end position="301"/>
    </location>
</feature>
<dbReference type="PANTHER" id="PTHR47359">
    <property type="entry name" value="PEPTIDOGLYCAN DL-ENDOPEPTIDASE CWLO"/>
    <property type="match status" value="1"/>
</dbReference>
<gene>
    <name evidence="7" type="ORF">Back2_17940</name>
</gene>
<protein>
    <recommendedName>
        <fullName evidence="6">NlpC/P60 domain-containing protein</fullName>
    </recommendedName>
</protein>
<dbReference type="Gene3D" id="3.90.1720.10">
    <property type="entry name" value="endopeptidase domain like (from Nostoc punctiforme)"/>
    <property type="match status" value="1"/>
</dbReference>
<evidence type="ECO:0000256" key="2">
    <source>
        <dbReference type="ARBA" id="ARBA00022670"/>
    </source>
</evidence>
<dbReference type="KEGG" id="nbe:Back2_17940"/>
<reference evidence="7 8" key="1">
    <citation type="submission" date="2018-11" db="EMBL/GenBank/DDBJ databases">
        <title>Complete genome sequence of Nocardioides baekrokdamisoli strain KCTC 39748.</title>
        <authorList>
            <person name="Kang S.W."/>
            <person name="Lee K.C."/>
            <person name="Kim K.K."/>
            <person name="Kim J.S."/>
            <person name="Kim D.S."/>
            <person name="Ko S.H."/>
            <person name="Yang S.H."/>
            <person name="Shin Y.K."/>
            <person name="Lee J.S."/>
        </authorList>
    </citation>
    <scope>NUCLEOTIDE SEQUENCE [LARGE SCALE GENOMIC DNA]</scope>
    <source>
        <strain evidence="7 8">KCTC 39748</strain>
    </source>
</reference>
<dbReference type="Proteomes" id="UP000271573">
    <property type="component" value="Chromosome"/>
</dbReference>
<dbReference type="SUPFAM" id="SSF54001">
    <property type="entry name" value="Cysteine proteinases"/>
    <property type="match status" value="1"/>
</dbReference>
<proteinExistence type="inferred from homology"/>
<evidence type="ECO:0000256" key="5">
    <source>
        <dbReference type="SAM" id="MobiDB-lite"/>
    </source>
</evidence>
<keyword evidence="4" id="KW-0788">Thiol protease</keyword>
<evidence type="ECO:0000256" key="1">
    <source>
        <dbReference type="ARBA" id="ARBA00007074"/>
    </source>
</evidence>
<keyword evidence="3" id="KW-0378">Hydrolase</keyword>
<dbReference type="InterPro" id="IPR000064">
    <property type="entry name" value="NLP_P60_dom"/>
</dbReference>